<keyword evidence="2" id="KW-0238">DNA-binding</keyword>
<dbReference type="GO" id="GO:0006355">
    <property type="term" value="P:regulation of DNA-templated transcription"/>
    <property type="evidence" value="ECO:0007669"/>
    <property type="project" value="InterPro"/>
</dbReference>
<evidence type="ECO:0000256" key="2">
    <source>
        <dbReference type="ARBA" id="ARBA00023125"/>
    </source>
</evidence>
<dbReference type="PROSITE" id="PS50043">
    <property type="entry name" value="HTH_LUXR_2"/>
    <property type="match status" value="1"/>
</dbReference>
<evidence type="ECO:0000256" key="3">
    <source>
        <dbReference type="ARBA" id="ARBA00023163"/>
    </source>
</evidence>
<dbReference type="SUPFAM" id="SSF46894">
    <property type="entry name" value="C-terminal effector domain of the bipartite response regulators"/>
    <property type="match status" value="1"/>
</dbReference>
<dbReference type="SMART" id="SM00421">
    <property type="entry name" value="HTH_LUXR"/>
    <property type="match status" value="1"/>
</dbReference>
<feature type="domain" description="HTH luxR-type" evidence="4">
    <location>
        <begin position="232"/>
        <end position="297"/>
    </location>
</feature>
<accession>A0A5C6WVD6</accession>
<dbReference type="AlphaFoldDB" id="A0A5C6WVD6"/>
<evidence type="ECO:0000256" key="1">
    <source>
        <dbReference type="ARBA" id="ARBA00023015"/>
    </source>
</evidence>
<sequence>MSSRSDLREHAHQARGQLCQELQRLAERVGAQGAVFAEVRLAGERMCWARPVRWGTLVGSLPEDGQALDEALVEEIWRPGDESFRRFRTAADACGGSRDVARTLIFNEDRLVGWVGFVKRSGTFTPSELDALSQEIERLGDMARSYGRATDAMMEACVGLSLVFASRERVAYRTELKGGCFDEADLVRFGELCFEPRESPGMLKGWLLRVQEVEGDAGAGRLVHVEIAPRAERAPDFALTEMQRRVAEYARSGATVSEIARTMGRSPHTIKTHLKSVYERLGVASRLELAARLGGGELV</sequence>
<dbReference type="PANTHER" id="PTHR44688">
    <property type="entry name" value="DNA-BINDING TRANSCRIPTIONAL ACTIVATOR DEVR_DOSR"/>
    <property type="match status" value="1"/>
</dbReference>
<evidence type="ECO:0000313" key="5">
    <source>
        <dbReference type="EMBL" id="TXD32523.1"/>
    </source>
</evidence>
<dbReference type="OrthoDB" id="9807052at2"/>
<dbReference type="GO" id="GO:0003677">
    <property type="term" value="F:DNA binding"/>
    <property type="evidence" value="ECO:0007669"/>
    <property type="project" value="UniProtKB-KW"/>
</dbReference>
<dbReference type="CDD" id="cd06170">
    <property type="entry name" value="LuxR_C_like"/>
    <property type="match status" value="1"/>
</dbReference>
<name>A0A5C6WVD6_9DELT</name>
<dbReference type="InterPro" id="IPR000792">
    <property type="entry name" value="Tscrpt_reg_LuxR_C"/>
</dbReference>
<dbReference type="PROSITE" id="PS00622">
    <property type="entry name" value="HTH_LUXR_1"/>
    <property type="match status" value="1"/>
</dbReference>
<reference evidence="5 6" key="1">
    <citation type="submission" date="2019-08" db="EMBL/GenBank/DDBJ databases">
        <title>Bradymonadales sp. TMQ2.</title>
        <authorList>
            <person name="Liang Q."/>
        </authorList>
    </citation>
    <scope>NUCLEOTIDE SEQUENCE [LARGE SCALE GENOMIC DNA]</scope>
    <source>
        <strain evidence="5 6">TMQ2</strain>
    </source>
</reference>
<dbReference type="Pfam" id="PF00196">
    <property type="entry name" value="GerE"/>
    <property type="match status" value="1"/>
</dbReference>
<gene>
    <name evidence="5" type="ORF">FRC96_17250</name>
</gene>
<protein>
    <submittedName>
        <fullName evidence="5">Helix-turn-helix transcriptional regulator</fullName>
    </submittedName>
</protein>
<dbReference type="Gene3D" id="1.10.10.10">
    <property type="entry name" value="Winged helix-like DNA-binding domain superfamily/Winged helix DNA-binding domain"/>
    <property type="match status" value="1"/>
</dbReference>
<dbReference type="RefSeq" id="WP_146976280.1">
    <property type="nucleotide sequence ID" value="NZ_VOSL01000126.1"/>
</dbReference>
<dbReference type="InterPro" id="IPR016032">
    <property type="entry name" value="Sig_transdc_resp-reg_C-effctor"/>
</dbReference>
<evidence type="ECO:0000259" key="4">
    <source>
        <dbReference type="PROSITE" id="PS50043"/>
    </source>
</evidence>
<dbReference type="InterPro" id="IPR036388">
    <property type="entry name" value="WH-like_DNA-bd_sf"/>
</dbReference>
<evidence type="ECO:0000313" key="6">
    <source>
        <dbReference type="Proteomes" id="UP000321046"/>
    </source>
</evidence>
<keyword evidence="3" id="KW-0804">Transcription</keyword>
<proteinExistence type="predicted"/>
<dbReference type="PRINTS" id="PR00038">
    <property type="entry name" value="HTHLUXR"/>
</dbReference>
<dbReference type="EMBL" id="VOSL01000126">
    <property type="protein sequence ID" value="TXD32523.1"/>
    <property type="molecule type" value="Genomic_DNA"/>
</dbReference>
<organism evidence="5 6">
    <name type="scientific">Lujinxingia vulgaris</name>
    <dbReference type="NCBI Taxonomy" id="2600176"/>
    <lineage>
        <taxon>Bacteria</taxon>
        <taxon>Deltaproteobacteria</taxon>
        <taxon>Bradymonadales</taxon>
        <taxon>Lujinxingiaceae</taxon>
        <taxon>Lujinxingia</taxon>
    </lineage>
</organism>
<dbReference type="PANTHER" id="PTHR44688:SF16">
    <property type="entry name" value="DNA-BINDING TRANSCRIPTIONAL ACTIVATOR DEVR_DOSR"/>
    <property type="match status" value="1"/>
</dbReference>
<comment type="caution">
    <text evidence="5">The sequence shown here is derived from an EMBL/GenBank/DDBJ whole genome shotgun (WGS) entry which is preliminary data.</text>
</comment>
<keyword evidence="1" id="KW-0805">Transcription regulation</keyword>
<dbReference type="Proteomes" id="UP000321046">
    <property type="component" value="Unassembled WGS sequence"/>
</dbReference>